<dbReference type="Gene3D" id="3.40.50.300">
    <property type="entry name" value="P-loop containing nucleotide triphosphate hydrolases"/>
    <property type="match status" value="1"/>
</dbReference>
<dbReference type="InterPro" id="IPR027417">
    <property type="entry name" value="P-loop_NTPase"/>
</dbReference>
<protein>
    <submittedName>
        <fullName evidence="1">Uncharacterized protein</fullName>
    </submittedName>
</protein>
<proteinExistence type="predicted"/>
<dbReference type="NCBIfam" id="NF005250">
    <property type="entry name" value="PRK06761.1"/>
    <property type="match status" value="1"/>
</dbReference>
<accession>A0ABR8N4X1</accession>
<dbReference type="EMBL" id="JACXZA010000010">
    <property type="protein sequence ID" value="MBD3922591.1"/>
    <property type="molecule type" value="Genomic_DNA"/>
</dbReference>
<dbReference type="RefSeq" id="WP_191206898.1">
    <property type="nucleotide sequence ID" value="NZ_JACXZA010000010.1"/>
</dbReference>
<organism evidence="1 2">
    <name type="scientific">Paenibacillus terricola</name>
    <dbReference type="NCBI Taxonomy" id="2763503"/>
    <lineage>
        <taxon>Bacteria</taxon>
        <taxon>Bacillati</taxon>
        <taxon>Bacillota</taxon>
        <taxon>Bacilli</taxon>
        <taxon>Bacillales</taxon>
        <taxon>Paenibacillaceae</taxon>
        <taxon>Paenibacillus</taxon>
    </lineage>
</organism>
<name>A0ABR8N4X1_9BACL</name>
<gene>
    <name evidence="1" type="ORF">H8B09_27945</name>
</gene>
<dbReference type="SUPFAM" id="SSF52540">
    <property type="entry name" value="P-loop containing nucleoside triphosphate hydrolases"/>
    <property type="match status" value="1"/>
</dbReference>
<reference evidence="1 2" key="1">
    <citation type="submission" date="2020-09" db="EMBL/GenBank/DDBJ databases">
        <title>Paenibacillus sp. strain PR3 16S rRNA gene Genome sequencing and assembly.</title>
        <authorList>
            <person name="Kim J."/>
        </authorList>
    </citation>
    <scope>NUCLEOTIDE SEQUENCE [LARGE SCALE GENOMIC DNA]</scope>
    <source>
        <strain evidence="1 2">PR3</strain>
    </source>
</reference>
<comment type="caution">
    <text evidence="1">The sequence shown here is derived from an EMBL/GenBank/DDBJ whole genome shotgun (WGS) entry which is preliminary data.</text>
</comment>
<sequence>MRPNLILIEGLPGSGKSTTAQLVHEIMKELNIHSQLILEGNLDHPADYDGVAYFNKVEYDELLNALDRSFRDLVNERTIRLGDNCFLEYRKLFNELGSVVPDDLRQACASKDIYELSLGQNRKLIVDRWKQFAERAVLGSDTYIFECCFIQNPVTMGMIKYGADEEDVVSYVLELASAAEKLNPLLIYVDQNDLDHSFRKAVDERPQEWSEGFIDYYTNQGYGKRQGYEGLEGTIHVLNARSELEQIIFNRLSIAKMKVNNSSFDRDHYKRILTGIITERMCVNG</sequence>
<evidence type="ECO:0000313" key="2">
    <source>
        <dbReference type="Proteomes" id="UP000609346"/>
    </source>
</evidence>
<evidence type="ECO:0000313" key="1">
    <source>
        <dbReference type="EMBL" id="MBD3922591.1"/>
    </source>
</evidence>
<keyword evidence="2" id="KW-1185">Reference proteome</keyword>
<dbReference type="Proteomes" id="UP000609346">
    <property type="component" value="Unassembled WGS sequence"/>
</dbReference>